<gene>
    <name evidence="5" type="ORF">O6P43_006633</name>
</gene>
<accession>A0AAD7Q9L7</accession>
<evidence type="ECO:0000256" key="3">
    <source>
        <dbReference type="SAM" id="MobiDB-lite"/>
    </source>
</evidence>
<comment type="catalytic activity">
    <reaction evidence="1">
        <text>an acyl phosphate + H2O = a carboxylate + phosphate + H(+)</text>
        <dbReference type="Rhea" id="RHEA:14965"/>
        <dbReference type="ChEBI" id="CHEBI:15377"/>
        <dbReference type="ChEBI" id="CHEBI:15378"/>
        <dbReference type="ChEBI" id="CHEBI:29067"/>
        <dbReference type="ChEBI" id="CHEBI:43474"/>
        <dbReference type="ChEBI" id="CHEBI:59918"/>
        <dbReference type="EC" id="3.6.1.7"/>
    </reaction>
</comment>
<feature type="active site" evidence="1">
    <location>
        <position position="51"/>
    </location>
</feature>
<dbReference type="EMBL" id="JARAOO010000003">
    <property type="protein sequence ID" value="KAJ7976921.1"/>
    <property type="molecule type" value="Genomic_DNA"/>
</dbReference>
<dbReference type="Pfam" id="PF00708">
    <property type="entry name" value="Acylphosphatase"/>
    <property type="match status" value="1"/>
</dbReference>
<proteinExistence type="inferred from homology"/>
<comment type="caution">
    <text evidence="5">The sequence shown here is derived from an EMBL/GenBank/DDBJ whole genome shotgun (WGS) entry which is preliminary data.</text>
</comment>
<dbReference type="SUPFAM" id="SSF54975">
    <property type="entry name" value="Acylphosphatase/BLUF domain-like"/>
    <property type="match status" value="1"/>
</dbReference>
<sequence length="106" mass="11672">MTTPQASSDSTNSSSTETVRVVIKGRVQGVFYRNWTVENATQLGLKGWVRNRRDGSVEALLSGDANAVKDMEQRCRRGPPEAMVTGLEVFPSNDDPGTEFQRKPTV</sequence>
<dbReference type="Gene3D" id="3.30.70.100">
    <property type="match status" value="1"/>
</dbReference>
<feature type="active site" evidence="1">
    <location>
        <position position="33"/>
    </location>
</feature>
<dbReference type="InterPro" id="IPR036046">
    <property type="entry name" value="Acylphosphatase-like_dom_sf"/>
</dbReference>
<dbReference type="PANTHER" id="PTHR47268">
    <property type="entry name" value="ACYLPHOSPHATASE"/>
    <property type="match status" value="1"/>
</dbReference>
<keyword evidence="6" id="KW-1185">Reference proteome</keyword>
<dbReference type="AlphaFoldDB" id="A0AAD7Q9L7"/>
<keyword evidence="1" id="KW-0378">Hydrolase</keyword>
<dbReference type="PROSITE" id="PS51160">
    <property type="entry name" value="ACYLPHOSPHATASE_3"/>
    <property type="match status" value="1"/>
</dbReference>
<evidence type="ECO:0000256" key="1">
    <source>
        <dbReference type="PROSITE-ProRule" id="PRU00520"/>
    </source>
</evidence>
<name>A0AAD7Q9L7_QUISA</name>
<evidence type="ECO:0000256" key="2">
    <source>
        <dbReference type="RuleBase" id="RU004168"/>
    </source>
</evidence>
<protein>
    <recommendedName>
        <fullName evidence="1">acylphosphatase</fullName>
        <ecNumber evidence="1">3.6.1.7</ecNumber>
    </recommendedName>
</protein>
<dbReference type="InterPro" id="IPR001792">
    <property type="entry name" value="Acylphosphatase-like_dom"/>
</dbReference>
<dbReference type="NCBIfam" id="NF010996">
    <property type="entry name" value="PRK14421.1"/>
    <property type="match status" value="1"/>
</dbReference>
<dbReference type="Proteomes" id="UP001163823">
    <property type="component" value="Chromosome 3"/>
</dbReference>
<feature type="region of interest" description="Disordered" evidence="3">
    <location>
        <begin position="86"/>
        <end position="106"/>
    </location>
</feature>
<dbReference type="GO" id="GO:0003998">
    <property type="term" value="F:acylphosphatase activity"/>
    <property type="evidence" value="ECO:0007669"/>
    <property type="project" value="UniProtKB-EC"/>
</dbReference>
<evidence type="ECO:0000313" key="6">
    <source>
        <dbReference type="Proteomes" id="UP001163823"/>
    </source>
</evidence>
<dbReference type="PRINTS" id="PR00112">
    <property type="entry name" value="ACYLPHPHTASE"/>
</dbReference>
<dbReference type="KEGG" id="qsa:O6P43_006633"/>
<evidence type="ECO:0000313" key="5">
    <source>
        <dbReference type="EMBL" id="KAJ7976921.1"/>
    </source>
</evidence>
<dbReference type="PROSITE" id="PS00151">
    <property type="entry name" value="ACYLPHOSPHATASE_2"/>
    <property type="match status" value="1"/>
</dbReference>
<dbReference type="PANTHER" id="PTHR47268:SF4">
    <property type="entry name" value="ACYLPHOSPHATASE"/>
    <property type="match status" value="1"/>
</dbReference>
<feature type="domain" description="Acylphosphatase-like" evidence="4">
    <location>
        <begin position="18"/>
        <end position="104"/>
    </location>
</feature>
<dbReference type="EC" id="3.6.1.7" evidence="1"/>
<organism evidence="5 6">
    <name type="scientific">Quillaja saponaria</name>
    <name type="common">Soap bark tree</name>
    <dbReference type="NCBI Taxonomy" id="32244"/>
    <lineage>
        <taxon>Eukaryota</taxon>
        <taxon>Viridiplantae</taxon>
        <taxon>Streptophyta</taxon>
        <taxon>Embryophyta</taxon>
        <taxon>Tracheophyta</taxon>
        <taxon>Spermatophyta</taxon>
        <taxon>Magnoliopsida</taxon>
        <taxon>eudicotyledons</taxon>
        <taxon>Gunneridae</taxon>
        <taxon>Pentapetalae</taxon>
        <taxon>rosids</taxon>
        <taxon>fabids</taxon>
        <taxon>Fabales</taxon>
        <taxon>Quillajaceae</taxon>
        <taxon>Quillaja</taxon>
    </lineage>
</organism>
<evidence type="ECO:0000259" key="4">
    <source>
        <dbReference type="PROSITE" id="PS51160"/>
    </source>
</evidence>
<reference evidence="5" key="1">
    <citation type="journal article" date="2023" name="Science">
        <title>Elucidation of the pathway for biosynthesis of saponin adjuvants from the soapbark tree.</title>
        <authorList>
            <person name="Reed J."/>
            <person name="Orme A."/>
            <person name="El-Demerdash A."/>
            <person name="Owen C."/>
            <person name="Martin L.B.B."/>
            <person name="Misra R.C."/>
            <person name="Kikuchi S."/>
            <person name="Rejzek M."/>
            <person name="Martin A.C."/>
            <person name="Harkess A."/>
            <person name="Leebens-Mack J."/>
            <person name="Louveau T."/>
            <person name="Stephenson M.J."/>
            <person name="Osbourn A."/>
        </authorList>
    </citation>
    <scope>NUCLEOTIDE SEQUENCE</scope>
    <source>
        <strain evidence="5">S10</strain>
    </source>
</reference>
<dbReference type="InterPro" id="IPR020456">
    <property type="entry name" value="Acylphosphatase"/>
</dbReference>
<comment type="similarity">
    <text evidence="2">Belongs to the acylphosphatase family.</text>
</comment>
<dbReference type="InterPro" id="IPR017968">
    <property type="entry name" value="Acylphosphatase_CS"/>
</dbReference>